<organism evidence="1 2">
    <name type="scientific">Neisseria sicca ATCC 29256</name>
    <dbReference type="NCBI Taxonomy" id="547045"/>
    <lineage>
        <taxon>Bacteria</taxon>
        <taxon>Pseudomonadati</taxon>
        <taxon>Pseudomonadota</taxon>
        <taxon>Betaproteobacteria</taxon>
        <taxon>Neisseriales</taxon>
        <taxon>Neisseriaceae</taxon>
        <taxon>Neisseria</taxon>
    </lineage>
</organism>
<dbReference type="Proteomes" id="UP000005365">
    <property type="component" value="Unassembled WGS sequence"/>
</dbReference>
<protein>
    <submittedName>
        <fullName evidence="1">Uncharacterized protein</fullName>
    </submittedName>
</protein>
<sequence>MFFILRTNKTLITTKYIQNKRFIYQKSYPKIKTSKSQFVQIFVL</sequence>
<proteinExistence type="predicted"/>
<accession>C6M3H9</accession>
<dbReference type="AlphaFoldDB" id="C6M3H9"/>
<evidence type="ECO:0000313" key="1">
    <source>
        <dbReference type="EMBL" id="EET45132.1"/>
    </source>
</evidence>
<comment type="caution">
    <text evidence="1">The sequence shown here is derived from an EMBL/GenBank/DDBJ whole genome shotgun (WGS) entry which is preliminary data.</text>
</comment>
<name>C6M3H9_NEISI</name>
<dbReference type="EMBL" id="ACKO02000005">
    <property type="protein sequence ID" value="EET45132.1"/>
    <property type="molecule type" value="Genomic_DNA"/>
</dbReference>
<gene>
    <name evidence="1" type="ORF">NEISICOT_01127</name>
</gene>
<keyword evidence="2" id="KW-1185">Reference proteome</keyword>
<reference evidence="1" key="1">
    <citation type="submission" date="2009-07" db="EMBL/GenBank/DDBJ databases">
        <authorList>
            <person name="Weinstock G."/>
            <person name="Sodergren E."/>
            <person name="Clifton S."/>
            <person name="Fulton L."/>
            <person name="Fulton B."/>
            <person name="Courtney L."/>
            <person name="Fronick C."/>
            <person name="Harrison M."/>
            <person name="Strong C."/>
            <person name="Farmer C."/>
            <person name="Delahaunty K."/>
            <person name="Markovic C."/>
            <person name="Hall O."/>
            <person name="Minx P."/>
            <person name="Tomlinson C."/>
            <person name="Mitreva M."/>
            <person name="Nelson J."/>
            <person name="Hou S."/>
            <person name="Wollam A."/>
            <person name="Pepin K.H."/>
            <person name="Johnson M."/>
            <person name="Bhonagiri V."/>
            <person name="Nash W.E."/>
            <person name="Warren W."/>
            <person name="Chinwalla A."/>
            <person name="Mardis E.R."/>
            <person name="Wilson R.K."/>
        </authorList>
    </citation>
    <scope>NUCLEOTIDE SEQUENCE [LARGE SCALE GENOMIC DNA]</scope>
    <source>
        <strain evidence="1">ATCC 29256</strain>
    </source>
</reference>
<evidence type="ECO:0000313" key="2">
    <source>
        <dbReference type="Proteomes" id="UP000005365"/>
    </source>
</evidence>